<dbReference type="RefSeq" id="WP_078717513.1">
    <property type="nucleotide sequence ID" value="NZ_FUYC01000009.1"/>
</dbReference>
<comment type="function">
    <text evidence="2">One of several proteins that assist in the late maturation steps of the functional core of the 30S ribosomal subunit. Associates with free 30S ribosomal subunits (but not with 30S subunits that are part of 70S ribosomes or polysomes). Required for efficient processing of 16S rRNA. May interact with the 5'-terminal helix region of 16S rRNA.</text>
</comment>
<dbReference type="HAMAP" id="MF_00003">
    <property type="entry name" value="RbfA"/>
    <property type="match status" value="1"/>
</dbReference>
<name>A0A1T4XA74_9BACT</name>
<accession>A0A1T4XA74</accession>
<organism evidence="3 4">
    <name type="scientific">Paucidesulfovibrio gracilis DSM 16080</name>
    <dbReference type="NCBI Taxonomy" id="1121449"/>
    <lineage>
        <taxon>Bacteria</taxon>
        <taxon>Pseudomonadati</taxon>
        <taxon>Thermodesulfobacteriota</taxon>
        <taxon>Desulfovibrionia</taxon>
        <taxon>Desulfovibrionales</taxon>
        <taxon>Desulfovibrionaceae</taxon>
        <taxon>Paucidesulfovibrio</taxon>
    </lineage>
</organism>
<dbReference type="AlphaFoldDB" id="A0A1T4XA74"/>
<dbReference type="SUPFAM" id="SSF89919">
    <property type="entry name" value="Ribosome-binding factor A, RbfA"/>
    <property type="match status" value="1"/>
</dbReference>
<evidence type="ECO:0000256" key="1">
    <source>
        <dbReference type="ARBA" id="ARBA00022517"/>
    </source>
</evidence>
<keyword evidence="2" id="KW-0963">Cytoplasm</keyword>
<protein>
    <recommendedName>
        <fullName evidence="2">Ribosome-binding factor A</fullName>
    </recommendedName>
</protein>
<dbReference type="Pfam" id="PF02033">
    <property type="entry name" value="RBFA"/>
    <property type="match status" value="1"/>
</dbReference>
<gene>
    <name evidence="2" type="primary">rbfA</name>
    <name evidence="3" type="ORF">SAMN02745704_01951</name>
</gene>
<evidence type="ECO:0000256" key="2">
    <source>
        <dbReference type="HAMAP-Rule" id="MF_00003"/>
    </source>
</evidence>
<dbReference type="PANTHER" id="PTHR33515">
    <property type="entry name" value="RIBOSOME-BINDING FACTOR A, CHLOROPLASTIC-RELATED"/>
    <property type="match status" value="1"/>
</dbReference>
<comment type="similarity">
    <text evidence="2">Belongs to the RbfA family.</text>
</comment>
<dbReference type="OrthoDB" id="307788at2"/>
<dbReference type="Gene3D" id="3.30.300.20">
    <property type="match status" value="1"/>
</dbReference>
<dbReference type="GO" id="GO:0030490">
    <property type="term" value="P:maturation of SSU-rRNA"/>
    <property type="evidence" value="ECO:0007669"/>
    <property type="project" value="UniProtKB-UniRule"/>
</dbReference>
<comment type="subunit">
    <text evidence="2">Monomer. Binds 30S ribosomal subunits, but not 50S ribosomal subunits or 70S ribosomes.</text>
</comment>
<dbReference type="Proteomes" id="UP000190027">
    <property type="component" value="Unassembled WGS sequence"/>
</dbReference>
<proteinExistence type="inferred from homology"/>
<sequence length="114" mass="12997">MKTTSSRRSIRLADQIQREIGTLLVEDVQDPRLDMVTISGVRMNRDLRIAEALYTMSGDSEREAEVQSALEHAAGFLRSKLGRRLKLKFVPELRFARDTFLEDMVYAHSGPQDS</sequence>
<dbReference type="InterPro" id="IPR020053">
    <property type="entry name" value="Ribosome-bd_factorA_CS"/>
</dbReference>
<keyword evidence="4" id="KW-1185">Reference proteome</keyword>
<dbReference type="PANTHER" id="PTHR33515:SF1">
    <property type="entry name" value="RIBOSOME-BINDING FACTOR A, CHLOROPLASTIC-RELATED"/>
    <property type="match status" value="1"/>
</dbReference>
<dbReference type="GO" id="GO:0005829">
    <property type="term" value="C:cytosol"/>
    <property type="evidence" value="ECO:0007669"/>
    <property type="project" value="TreeGrafter"/>
</dbReference>
<evidence type="ECO:0000313" key="3">
    <source>
        <dbReference type="EMBL" id="SKA86476.1"/>
    </source>
</evidence>
<dbReference type="InterPro" id="IPR000238">
    <property type="entry name" value="RbfA"/>
</dbReference>
<dbReference type="EMBL" id="FUYC01000009">
    <property type="protein sequence ID" value="SKA86476.1"/>
    <property type="molecule type" value="Genomic_DNA"/>
</dbReference>
<dbReference type="InterPro" id="IPR015946">
    <property type="entry name" value="KH_dom-like_a/b"/>
</dbReference>
<keyword evidence="1 2" id="KW-0690">Ribosome biogenesis</keyword>
<comment type="subcellular location">
    <subcellularLocation>
        <location evidence="2">Cytoplasm</location>
    </subcellularLocation>
</comment>
<dbReference type="NCBIfam" id="TIGR00082">
    <property type="entry name" value="rbfA"/>
    <property type="match status" value="1"/>
</dbReference>
<dbReference type="GO" id="GO:0043024">
    <property type="term" value="F:ribosomal small subunit binding"/>
    <property type="evidence" value="ECO:0007669"/>
    <property type="project" value="TreeGrafter"/>
</dbReference>
<evidence type="ECO:0000313" key="4">
    <source>
        <dbReference type="Proteomes" id="UP000190027"/>
    </source>
</evidence>
<dbReference type="InterPro" id="IPR023799">
    <property type="entry name" value="RbfA_dom_sf"/>
</dbReference>
<dbReference type="PROSITE" id="PS01319">
    <property type="entry name" value="RBFA"/>
    <property type="match status" value="1"/>
</dbReference>
<dbReference type="STRING" id="1121449.SAMN02745704_01951"/>
<reference evidence="3 4" key="1">
    <citation type="submission" date="2017-02" db="EMBL/GenBank/DDBJ databases">
        <authorList>
            <person name="Peterson S.W."/>
        </authorList>
    </citation>
    <scope>NUCLEOTIDE SEQUENCE [LARGE SCALE GENOMIC DNA]</scope>
    <source>
        <strain evidence="3 4">DSM 16080</strain>
    </source>
</reference>